<dbReference type="Proteomes" id="UP000799438">
    <property type="component" value="Unassembled WGS sequence"/>
</dbReference>
<evidence type="ECO:0000256" key="1">
    <source>
        <dbReference type="SAM" id="MobiDB-lite"/>
    </source>
</evidence>
<sequence>MQTAKDVSPEIEEGESHSSKSHKSTEDVSASEPKIEEGESHSSKSHKSTEDVSVSEHATGHCYWAGTAPFCDGKCPHGYNECRTHGCGDGSCCVYGWKKYCCQNQACPAGTHIFNAAEPENEIKQPEGEDYSESHTQYRTSDENDDLCGPDKVICCTPNARKNGDCDCVDKKESSISAPRLDSSHQWTLNERGAQALAAPAKANSDGAQANAAGARAD</sequence>
<feature type="compositionally biased region" description="Low complexity" evidence="1">
    <location>
        <begin position="201"/>
        <end position="218"/>
    </location>
</feature>
<feature type="compositionally biased region" description="Basic and acidic residues" evidence="1">
    <location>
        <begin position="14"/>
        <end position="26"/>
    </location>
</feature>
<feature type="compositionally biased region" description="Basic and acidic residues" evidence="1">
    <location>
        <begin position="33"/>
        <end position="50"/>
    </location>
</feature>
<accession>A0A6A6BQY1</accession>
<keyword evidence="3" id="KW-1185">Reference proteome</keyword>
<dbReference type="OrthoDB" id="6127264at2759"/>
<evidence type="ECO:0000313" key="2">
    <source>
        <dbReference type="EMBL" id="KAF2146168.1"/>
    </source>
</evidence>
<organism evidence="2 3">
    <name type="scientific">Aplosporella prunicola CBS 121167</name>
    <dbReference type="NCBI Taxonomy" id="1176127"/>
    <lineage>
        <taxon>Eukaryota</taxon>
        <taxon>Fungi</taxon>
        <taxon>Dikarya</taxon>
        <taxon>Ascomycota</taxon>
        <taxon>Pezizomycotina</taxon>
        <taxon>Dothideomycetes</taxon>
        <taxon>Dothideomycetes incertae sedis</taxon>
        <taxon>Botryosphaeriales</taxon>
        <taxon>Aplosporellaceae</taxon>
        <taxon>Aplosporella</taxon>
    </lineage>
</organism>
<dbReference type="AlphaFoldDB" id="A0A6A6BQY1"/>
<name>A0A6A6BQY1_9PEZI</name>
<feature type="region of interest" description="Disordered" evidence="1">
    <location>
        <begin position="175"/>
        <end position="218"/>
    </location>
</feature>
<dbReference type="GeneID" id="54299238"/>
<evidence type="ECO:0000313" key="3">
    <source>
        <dbReference type="Proteomes" id="UP000799438"/>
    </source>
</evidence>
<reference evidence="2" key="1">
    <citation type="journal article" date="2020" name="Stud. Mycol.">
        <title>101 Dothideomycetes genomes: a test case for predicting lifestyles and emergence of pathogens.</title>
        <authorList>
            <person name="Haridas S."/>
            <person name="Albert R."/>
            <person name="Binder M."/>
            <person name="Bloem J."/>
            <person name="Labutti K."/>
            <person name="Salamov A."/>
            <person name="Andreopoulos B."/>
            <person name="Baker S."/>
            <person name="Barry K."/>
            <person name="Bills G."/>
            <person name="Bluhm B."/>
            <person name="Cannon C."/>
            <person name="Castanera R."/>
            <person name="Culley D."/>
            <person name="Daum C."/>
            <person name="Ezra D."/>
            <person name="Gonzalez J."/>
            <person name="Henrissat B."/>
            <person name="Kuo A."/>
            <person name="Liang C."/>
            <person name="Lipzen A."/>
            <person name="Lutzoni F."/>
            <person name="Magnuson J."/>
            <person name="Mondo S."/>
            <person name="Nolan M."/>
            <person name="Ohm R."/>
            <person name="Pangilinan J."/>
            <person name="Park H.-J."/>
            <person name="Ramirez L."/>
            <person name="Alfaro M."/>
            <person name="Sun H."/>
            <person name="Tritt A."/>
            <person name="Yoshinaga Y."/>
            <person name="Zwiers L.-H."/>
            <person name="Turgeon B."/>
            <person name="Goodwin S."/>
            <person name="Spatafora J."/>
            <person name="Crous P."/>
            <person name="Grigoriev I."/>
        </authorList>
    </citation>
    <scope>NUCLEOTIDE SEQUENCE</scope>
    <source>
        <strain evidence="2">CBS 121167</strain>
    </source>
</reference>
<dbReference type="EMBL" id="ML995476">
    <property type="protein sequence ID" value="KAF2146168.1"/>
    <property type="molecule type" value="Genomic_DNA"/>
</dbReference>
<feature type="region of interest" description="Disordered" evidence="1">
    <location>
        <begin position="1"/>
        <end position="51"/>
    </location>
</feature>
<gene>
    <name evidence="2" type="ORF">K452DRAFT_294769</name>
</gene>
<protein>
    <submittedName>
        <fullName evidence="2">Uncharacterized protein</fullName>
    </submittedName>
</protein>
<dbReference type="RefSeq" id="XP_033401880.1">
    <property type="nucleotide sequence ID" value="XM_033541741.1"/>
</dbReference>
<proteinExistence type="predicted"/>